<organism evidence="1 2">
    <name type="scientific">Solanum bulbocastanum</name>
    <name type="common">Wild potato</name>
    <dbReference type="NCBI Taxonomy" id="147425"/>
    <lineage>
        <taxon>Eukaryota</taxon>
        <taxon>Viridiplantae</taxon>
        <taxon>Streptophyta</taxon>
        <taxon>Embryophyta</taxon>
        <taxon>Tracheophyta</taxon>
        <taxon>Spermatophyta</taxon>
        <taxon>Magnoliopsida</taxon>
        <taxon>eudicotyledons</taxon>
        <taxon>Gunneridae</taxon>
        <taxon>Pentapetalae</taxon>
        <taxon>asterids</taxon>
        <taxon>lamiids</taxon>
        <taxon>Solanales</taxon>
        <taxon>Solanaceae</taxon>
        <taxon>Solanoideae</taxon>
        <taxon>Solaneae</taxon>
        <taxon>Solanum</taxon>
    </lineage>
</organism>
<dbReference type="Proteomes" id="UP001371456">
    <property type="component" value="Unassembled WGS sequence"/>
</dbReference>
<name>A0AAN8TU92_SOLBU</name>
<dbReference type="EMBL" id="JBANQN010000004">
    <property type="protein sequence ID" value="KAK6791552.1"/>
    <property type="molecule type" value="Genomic_DNA"/>
</dbReference>
<sequence length="192" mass="21272">MPSIANTEIGARNIENYLSNISPKKDVIQDWFVGKWQATEGGILTLEWWSLVAGSALMVQKSENAWIRALGVPIHALSFETSSFIRDKCGGFIGIDEDTTLNLSLLGSNLCWEQHTRNSEAIRDSKRDGGYEVMILEDLHTKIRLAGRNNAGKKGIWDTRVTGLKNPQQLPAKTIADSLLKNLPSDADDEGY</sequence>
<dbReference type="PANTHER" id="PTHR34427">
    <property type="entry name" value="DUF4283 DOMAIN PROTEIN"/>
    <property type="match status" value="1"/>
</dbReference>
<keyword evidence="2" id="KW-1185">Reference proteome</keyword>
<comment type="caution">
    <text evidence="1">The sequence shown here is derived from an EMBL/GenBank/DDBJ whole genome shotgun (WGS) entry which is preliminary data.</text>
</comment>
<gene>
    <name evidence="1" type="ORF">RDI58_010633</name>
</gene>
<accession>A0AAN8TU92</accession>
<evidence type="ECO:0008006" key="3">
    <source>
        <dbReference type="Google" id="ProtNLM"/>
    </source>
</evidence>
<reference evidence="1 2" key="1">
    <citation type="submission" date="2024-02" db="EMBL/GenBank/DDBJ databases">
        <title>de novo genome assembly of Solanum bulbocastanum strain 11H21.</title>
        <authorList>
            <person name="Hosaka A.J."/>
        </authorList>
    </citation>
    <scope>NUCLEOTIDE SEQUENCE [LARGE SCALE GENOMIC DNA]</scope>
    <source>
        <tissue evidence="1">Young leaves</tissue>
    </source>
</reference>
<proteinExistence type="predicted"/>
<dbReference type="AlphaFoldDB" id="A0AAN8TU92"/>
<evidence type="ECO:0000313" key="2">
    <source>
        <dbReference type="Proteomes" id="UP001371456"/>
    </source>
</evidence>
<evidence type="ECO:0000313" key="1">
    <source>
        <dbReference type="EMBL" id="KAK6791552.1"/>
    </source>
</evidence>
<protein>
    <recommendedName>
        <fullName evidence="3">DUF4283 domain-containing protein</fullName>
    </recommendedName>
</protein>
<dbReference type="PANTHER" id="PTHR34427:SF5">
    <property type="entry name" value="DUF4283 DOMAIN-CONTAINING PROTEIN"/>
    <property type="match status" value="1"/>
</dbReference>